<protein>
    <submittedName>
        <fullName evidence="3">Uncharacterized protein</fullName>
    </submittedName>
</protein>
<dbReference type="EMBL" id="JH668652">
    <property type="protein sequence ID" value="KAG6460064.1"/>
    <property type="molecule type" value="Genomic_DNA"/>
</dbReference>
<proteinExistence type="predicted"/>
<feature type="transmembrane region" description="Helical" evidence="2">
    <location>
        <begin position="20"/>
        <end position="45"/>
    </location>
</feature>
<evidence type="ECO:0000256" key="1">
    <source>
        <dbReference type="SAM" id="MobiDB-lite"/>
    </source>
</evidence>
<dbReference type="Proteomes" id="UP000791440">
    <property type="component" value="Unassembled WGS sequence"/>
</dbReference>
<keyword evidence="2" id="KW-0472">Membrane</keyword>
<keyword evidence="4" id="KW-1185">Reference proteome</keyword>
<keyword evidence="2" id="KW-1133">Transmembrane helix</keyword>
<evidence type="ECO:0000256" key="2">
    <source>
        <dbReference type="SAM" id="Phobius"/>
    </source>
</evidence>
<accession>A0A921ZLU9</accession>
<sequence length="103" mass="10453">MILLTHWTTSSLGSAPMEAVRAIAVLAAGAAGAQGLVFHVLLAAVRARTGVRAPPPAHPAHHTARFTAARAFVAMRTCAGTDGARTHRASGVGVNVSGPQRAP</sequence>
<comment type="caution">
    <text evidence="3">The sequence shown here is derived from an EMBL/GenBank/DDBJ whole genome shotgun (WGS) entry which is preliminary data.</text>
</comment>
<evidence type="ECO:0000313" key="4">
    <source>
        <dbReference type="Proteomes" id="UP000791440"/>
    </source>
</evidence>
<dbReference type="AlphaFoldDB" id="A0A921ZLU9"/>
<keyword evidence="2" id="KW-0812">Transmembrane</keyword>
<reference evidence="3" key="1">
    <citation type="journal article" date="2016" name="Insect Biochem. Mol. Biol.">
        <title>Multifaceted biological insights from a draft genome sequence of the tobacco hornworm moth, Manduca sexta.</title>
        <authorList>
            <person name="Kanost M.R."/>
            <person name="Arrese E.L."/>
            <person name="Cao X."/>
            <person name="Chen Y.R."/>
            <person name="Chellapilla S."/>
            <person name="Goldsmith M.R."/>
            <person name="Grosse-Wilde E."/>
            <person name="Heckel D.G."/>
            <person name="Herndon N."/>
            <person name="Jiang H."/>
            <person name="Papanicolaou A."/>
            <person name="Qu J."/>
            <person name="Soulages J.L."/>
            <person name="Vogel H."/>
            <person name="Walters J."/>
            <person name="Waterhouse R.M."/>
            <person name="Ahn S.J."/>
            <person name="Almeida F.C."/>
            <person name="An C."/>
            <person name="Aqrawi P."/>
            <person name="Bretschneider A."/>
            <person name="Bryant W.B."/>
            <person name="Bucks S."/>
            <person name="Chao H."/>
            <person name="Chevignon G."/>
            <person name="Christen J.M."/>
            <person name="Clarke D.F."/>
            <person name="Dittmer N.T."/>
            <person name="Ferguson L.C.F."/>
            <person name="Garavelou S."/>
            <person name="Gordon K.H.J."/>
            <person name="Gunaratna R.T."/>
            <person name="Han Y."/>
            <person name="Hauser F."/>
            <person name="He Y."/>
            <person name="Heidel-Fischer H."/>
            <person name="Hirsh A."/>
            <person name="Hu Y."/>
            <person name="Jiang H."/>
            <person name="Kalra D."/>
            <person name="Klinner C."/>
            <person name="Konig C."/>
            <person name="Kovar C."/>
            <person name="Kroll A.R."/>
            <person name="Kuwar S.S."/>
            <person name="Lee S.L."/>
            <person name="Lehman R."/>
            <person name="Li K."/>
            <person name="Li Z."/>
            <person name="Liang H."/>
            <person name="Lovelace S."/>
            <person name="Lu Z."/>
            <person name="Mansfield J.H."/>
            <person name="McCulloch K.J."/>
            <person name="Mathew T."/>
            <person name="Morton B."/>
            <person name="Muzny D.M."/>
            <person name="Neunemann D."/>
            <person name="Ongeri F."/>
            <person name="Pauchet Y."/>
            <person name="Pu L.L."/>
            <person name="Pyrousis I."/>
            <person name="Rao X.J."/>
            <person name="Redding A."/>
            <person name="Roesel C."/>
            <person name="Sanchez-Gracia A."/>
            <person name="Schaack S."/>
            <person name="Shukla A."/>
            <person name="Tetreau G."/>
            <person name="Wang Y."/>
            <person name="Xiong G.H."/>
            <person name="Traut W."/>
            <person name="Walsh T.K."/>
            <person name="Worley K.C."/>
            <person name="Wu D."/>
            <person name="Wu W."/>
            <person name="Wu Y.Q."/>
            <person name="Zhang X."/>
            <person name="Zou Z."/>
            <person name="Zucker H."/>
            <person name="Briscoe A.D."/>
            <person name="Burmester T."/>
            <person name="Clem R.J."/>
            <person name="Feyereisen R."/>
            <person name="Grimmelikhuijzen C.J.P."/>
            <person name="Hamodrakas S.J."/>
            <person name="Hansson B.S."/>
            <person name="Huguet E."/>
            <person name="Jermiin L.S."/>
            <person name="Lan Q."/>
            <person name="Lehman H.K."/>
            <person name="Lorenzen M."/>
            <person name="Merzendorfer H."/>
            <person name="Michalopoulos I."/>
            <person name="Morton D.B."/>
            <person name="Muthukrishnan S."/>
            <person name="Oakeshott J.G."/>
            <person name="Palmer W."/>
            <person name="Park Y."/>
            <person name="Passarelli A.L."/>
            <person name="Rozas J."/>
            <person name="Schwartz L.M."/>
            <person name="Smith W."/>
            <person name="Southgate A."/>
            <person name="Vilcinskas A."/>
            <person name="Vogt R."/>
            <person name="Wang P."/>
            <person name="Werren J."/>
            <person name="Yu X.Q."/>
            <person name="Zhou J.J."/>
            <person name="Brown S.J."/>
            <person name="Scherer S.E."/>
            <person name="Richards S."/>
            <person name="Blissard G.W."/>
        </authorList>
    </citation>
    <scope>NUCLEOTIDE SEQUENCE</scope>
</reference>
<gene>
    <name evidence="3" type="ORF">O3G_MSEX011748</name>
</gene>
<name>A0A921ZLU9_MANSE</name>
<evidence type="ECO:0000313" key="3">
    <source>
        <dbReference type="EMBL" id="KAG6460064.1"/>
    </source>
</evidence>
<organism evidence="3 4">
    <name type="scientific">Manduca sexta</name>
    <name type="common">Tobacco hawkmoth</name>
    <name type="synonym">Tobacco hornworm</name>
    <dbReference type="NCBI Taxonomy" id="7130"/>
    <lineage>
        <taxon>Eukaryota</taxon>
        <taxon>Metazoa</taxon>
        <taxon>Ecdysozoa</taxon>
        <taxon>Arthropoda</taxon>
        <taxon>Hexapoda</taxon>
        <taxon>Insecta</taxon>
        <taxon>Pterygota</taxon>
        <taxon>Neoptera</taxon>
        <taxon>Endopterygota</taxon>
        <taxon>Lepidoptera</taxon>
        <taxon>Glossata</taxon>
        <taxon>Ditrysia</taxon>
        <taxon>Bombycoidea</taxon>
        <taxon>Sphingidae</taxon>
        <taxon>Sphinginae</taxon>
        <taxon>Sphingini</taxon>
        <taxon>Manduca</taxon>
    </lineage>
</organism>
<feature type="region of interest" description="Disordered" evidence="1">
    <location>
        <begin position="84"/>
        <end position="103"/>
    </location>
</feature>
<reference evidence="3" key="2">
    <citation type="submission" date="2020-12" db="EMBL/GenBank/DDBJ databases">
        <authorList>
            <person name="Kanost M."/>
        </authorList>
    </citation>
    <scope>NUCLEOTIDE SEQUENCE</scope>
</reference>